<accession>A0A8T0P086</accession>
<dbReference type="Proteomes" id="UP000823388">
    <property type="component" value="Chromosome 8N"/>
</dbReference>
<reference evidence="1" key="1">
    <citation type="submission" date="2020-05" db="EMBL/GenBank/DDBJ databases">
        <title>WGS assembly of Panicum virgatum.</title>
        <authorList>
            <person name="Lovell J.T."/>
            <person name="Jenkins J."/>
            <person name="Shu S."/>
            <person name="Juenger T.E."/>
            <person name="Schmutz J."/>
        </authorList>
    </citation>
    <scope>NUCLEOTIDE SEQUENCE</scope>
    <source>
        <strain evidence="1">AP13</strain>
    </source>
</reference>
<sequence>MEAALLVDLWWKKLQTEGARTPTAAAAVSLHDIKPHLRGWRLPPFTCALSFATCGEPLSICCHRQRRCISISPNGLRATTHETDGVPWQLRIRMDEWRWR</sequence>
<proteinExistence type="predicted"/>
<comment type="caution">
    <text evidence="1">The sequence shown here is derived from an EMBL/GenBank/DDBJ whole genome shotgun (WGS) entry which is preliminary data.</text>
</comment>
<gene>
    <name evidence="1" type="ORF">PVAP13_8NG002902</name>
</gene>
<evidence type="ECO:0000313" key="1">
    <source>
        <dbReference type="EMBL" id="KAG2555601.1"/>
    </source>
</evidence>
<dbReference type="AlphaFoldDB" id="A0A8T0P086"/>
<protein>
    <submittedName>
        <fullName evidence="1">Uncharacterized protein</fullName>
    </submittedName>
</protein>
<dbReference type="EMBL" id="CM029052">
    <property type="protein sequence ID" value="KAG2555601.1"/>
    <property type="molecule type" value="Genomic_DNA"/>
</dbReference>
<organism evidence="1 2">
    <name type="scientific">Panicum virgatum</name>
    <name type="common">Blackwell switchgrass</name>
    <dbReference type="NCBI Taxonomy" id="38727"/>
    <lineage>
        <taxon>Eukaryota</taxon>
        <taxon>Viridiplantae</taxon>
        <taxon>Streptophyta</taxon>
        <taxon>Embryophyta</taxon>
        <taxon>Tracheophyta</taxon>
        <taxon>Spermatophyta</taxon>
        <taxon>Magnoliopsida</taxon>
        <taxon>Liliopsida</taxon>
        <taxon>Poales</taxon>
        <taxon>Poaceae</taxon>
        <taxon>PACMAD clade</taxon>
        <taxon>Panicoideae</taxon>
        <taxon>Panicodae</taxon>
        <taxon>Paniceae</taxon>
        <taxon>Panicinae</taxon>
        <taxon>Panicum</taxon>
        <taxon>Panicum sect. Hiantes</taxon>
    </lineage>
</organism>
<name>A0A8T0P086_PANVG</name>
<keyword evidence="2" id="KW-1185">Reference proteome</keyword>
<evidence type="ECO:0000313" key="2">
    <source>
        <dbReference type="Proteomes" id="UP000823388"/>
    </source>
</evidence>